<dbReference type="PANTHER" id="PTHR12388:SF0">
    <property type="entry name" value="MITOCHONDRIAL IMPORT INNER MEMBRANE TRANSLOCASE SUBUNIT TIM16"/>
    <property type="match status" value="1"/>
</dbReference>
<gene>
    <name evidence="6" type="ORF">BCR44DRAFT_1435214</name>
</gene>
<evidence type="ECO:0000313" key="6">
    <source>
        <dbReference type="EMBL" id="ORZ35156.1"/>
    </source>
</evidence>
<dbReference type="InterPro" id="IPR005341">
    <property type="entry name" value="Tim16"/>
</dbReference>
<keyword evidence="7" id="KW-1185">Reference proteome</keyword>
<keyword evidence="3" id="KW-0496">Mitochondrion</keyword>
<evidence type="ECO:0000313" key="7">
    <source>
        <dbReference type="Proteomes" id="UP000193411"/>
    </source>
</evidence>
<organism evidence="6 7">
    <name type="scientific">Catenaria anguillulae PL171</name>
    <dbReference type="NCBI Taxonomy" id="765915"/>
    <lineage>
        <taxon>Eukaryota</taxon>
        <taxon>Fungi</taxon>
        <taxon>Fungi incertae sedis</taxon>
        <taxon>Blastocladiomycota</taxon>
        <taxon>Blastocladiomycetes</taxon>
        <taxon>Blastocladiales</taxon>
        <taxon>Catenariaceae</taxon>
        <taxon>Catenaria</taxon>
    </lineage>
</organism>
<dbReference type="Pfam" id="PF03656">
    <property type="entry name" value="Pam16"/>
    <property type="match status" value="1"/>
</dbReference>
<protein>
    <recommendedName>
        <fullName evidence="8">Presequence translocated-associated motor subunit PAM16</fullName>
    </recommendedName>
</protein>
<evidence type="ECO:0000256" key="1">
    <source>
        <dbReference type="ARBA" id="ARBA00004273"/>
    </source>
</evidence>
<evidence type="ECO:0008006" key="8">
    <source>
        <dbReference type="Google" id="ProtNLM"/>
    </source>
</evidence>
<name>A0A1Y2HKS2_9FUNG</name>
<feature type="region of interest" description="Disordered" evidence="5">
    <location>
        <begin position="115"/>
        <end position="140"/>
    </location>
</feature>
<dbReference type="GO" id="GO:0005744">
    <property type="term" value="C:TIM23 mitochondrial import inner membrane translocase complex"/>
    <property type="evidence" value="ECO:0007669"/>
    <property type="project" value="InterPro"/>
</dbReference>
<dbReference type="PANTHER" id="PTHR12388">
    <property type="entry name" value="MITOCHONDRIA ASSOCIATED GRANULOCYTE MACROPHAGE CSF SIGNALING MOLECULE"/>
    <property type="match status" value="1"/>
</dbReference>
<reference evidence="6 7" key="1">
    <citation type="submission" date="2016-07" db="EMBL/GenBank/DDBJ databases">
        <title>Pervasive Adenine N6-methylation of Active Genes in Fungi.</title>
        <authorList>
            <consortium name="DOE Joint Genome Institute"/>
            <person name="Mondo S.J."/>
            <person name="Dannebaum R.O."/>
            <person name="Kuo R.C."/>
            <person name="Labutti K."/>
            <person name="Haridas S."/>
            <person name="Kuo A."/>
            <person name="Salamov A."/>
            <person name="Ahrendt S.R."/>
            <person name="Lipzen A."/>
            <person name="Sullivan W."/>
            <person name="Andreopoulos W.B."/>
            <person name="Clum A."/>
            <person name="Lindquist E."/>
            <person name="Daum C."/>
            <person name="Ramamoorthy G.K."/>
            <person name="Gryganskyi A."/>
            <person name="Culley D."/>
            <person name="Magnuson J.K."/>
            <person name="James T.Y."/>
            <person name="O'Malley M.A."/>
            <person name="Stajich J.E."/>
            <person name="Spatafora J.W."/>
            <person name="Visel A."/>
            <person name="Grigoriev I.V."/>
        </authorList>
    </citation>
    <scope>NUCLEOTIDE SEQUENCE [LARGE SCALE GENOMIC DNA]</scope>
    <source>
        <strain evidence="6 7">PL171</strain>
    </source>
</reference>
<sequence length="140" mass="14744">MAAPKIIAQIVITGASIFGKAFVDAYKVAAANAARQRASSGEVGADAGVDGNPISPSDALNKKLGITLDEAALILNVKKEPIPTQQEILDRYQTLKVFRAKERLEGELKVALGEQEATGAQNAAASQQPPSQQQQQPPKP</sequence>
<comment type="subcellular location">
    <subcellularLocation>
        <location evidence="1">Mitochondrion inner membrane</location>
    </subcellularLocation>
</comment>
<evidence type="ECO:0000256" key="3">
    <source>
        <dbReference type="ARBA" id="ARBA00023128"/>
    </source>
</evidence>
<dbReference type="OrthoDB" id="10262892at2759"/>
<proteinExistence type="predicted"/>
<evidence type="ECO:0000256" key="5">
    <source>
        <dbReference type="SAM" id="MobiDB-lite"/>
    </source>
</evidence>
<evidence type="ECO:0000256" key="2">
    <source>
        <dbReference type="ARBA" id="ARBA00022792"/>
    </source>
</evidence>
<keyword evidence="2" id="KW-0999">Mitochondrion inner membrane</keyword>
<comment type="caution">
    <text evidence="6">The sequence shown here is derived from an EMBL/GenBank/DDBJ whole genome shotgun (WGS) entry which is preliminary data.</text>
</comment>
<dbReference type="Proteomes" id="UP000193411">
    <property type="component" value="Unassembled WGS sequence"/>
</dbReference>
<accession>A0A1Y2HKS2</accession>
<dbReference type="GO" id="GO:0030150">
    <property type="term" value="P:protein import into mitochondrial matrix"/>
    <property type="evidence" value="ECO:0007669"/>
    <property type="project" value="InterPro"/>
</dbReference>
<dbReference type="STRING" id="765915.A0A1Y2HKS2"/>
<feature type="compositionally biased region" description="Low complexity" evidence="5">
    <location>
        <begin position="120"/>
        <end position="140"/>
    </location>
</feature>
<keyword evidence="4" id="KW-0472">Membrane</keyword>
<evidence type="ECO:0000256" key="4">
    <source>
        <dbReference type="ARBA" id="ARBA00023136"/>
    </source>
</evidence>
<dbReference type="EMBL" id="MCFL01000024">
    <property type="protein sequence ID" value="ORZ35156.1"/>
    <property type="molecule type" value="Genomic_DNA"/>
</dbReference>
<dbReference type="AlphaFoldDB" id="A0A1Y2HKS2"/>